<dbReference type="EMBL" id="CP127173">
    <property type="protein sequence ID" value="WIV58593.1"/>
    <property type="molecule type" value="Genomic_DNA"/>
</dbReference>
<organism evidence="2 3">
    <name type="scientific">Amycolatopsis nalaikhensis</name>
    <dbReference type="NCBI Taxonomy" id="715472"/>
    <lineage>
        <taxon>Bacteria</taxon>
        <taxon>Bacillati</taxon>
        <taxon>Actinomycetota</taxon>
        <taxon>Actinomycetes</taxon>
        <taxon>Pseudonocardiales</taxon>
        <taxon>Pseudonocardiaceae</taxon>
        <taxon>Amycolatopsis</taxon>
    </lineage>
</organism>
<gene>
    <name evidence="2" type="ORF">QP939_08165</name>
</gene>
<evidence type="ECO:0000313" key="3">
    <source>
        <dbReference type="Proteomes" id="UP001227101"/>
    </source>
</evidence>
<name>A0ABY8XSL7_9PSEU</name>
<feature type="transmembrane region" description="Helical" evidence="1">
    <location>
        <begin position="148"/>
        <end position="177"/>
    </location>
</feature>
<keyword evidence="1" id="KW-0812">Transmembrane</keyword>
<dbReference type="Proteomes" id="UP001227101">
    <property type="component" value="Chromosome"/>
</dbReference>
<feature type="transmembrane region" description="Helical" evidence="1">
    <location>
        <begin position="25"/>
        <end position="48"/>
    </location>
</feature>
<reference evidence="2 3" key="1">
    <citation type="submission" date="2023-06" db="EMBL/GenBank/DDBJ databases">
        <authorList>
            <person name="Oyuntsetseg B."/>
            <person name="Kim S.B."/>
        </authorList>
    </citation>
    <scope>NUCLEOTIDE SEQUENCE [LARGE SCALE GENOMIC DNA]</scope>
    <source>
        <strain evidence="2 3">2-2</strain>
    </source>
</reference>
<feature type="transmembrane region" description="Helical" evidence="1">
    <location>
        <begin position="106"/>
        <end position="128"/>
    </location>
</feature>
<dbReference type="RefSeq" id="WP_285455982.1">
    <property type="nucleotide sequence ID" value="NZ_CP127173.1"/>
</dbReference>
<evidence type="ECO:0000313" key="2">
    <source>
        <dbReference type="EMBL" id="WIV58593.1"/>
    </source>
</evidence>
<sequence>MYTPMDSRAYVWIPPRMVAKLKRTLPLLGAVTTAVALATCVAVPVMGYSLPTQHSTTNGISVMVAMFSAVLLLMSGVALLFAPTWVEVGHHPGGSGHILRLRPASVSVGPLCGGAASIVGLPLFYLFYATPLTWSDPGPDNPHGYIKITFGIAVYLLMPLVAFALGVVDVAIGWPLLRPSRETIHRYS</sequence>
<proteinExistence type="predicted"/>
<keyword evidence="3" id="KW-1185">Reference proteome</keyword>
<keyword evidence="1" id="KW-1133">Transmembrane helix</keyword>
<evidence type="ECO:0000256" key="1">
    <source>
        <dbReference type="SAM" id="Phobius"/>
    </source>
</evidence>
<feature type="transmembrane region" description="Helical" evidence="1">
    <location>
        <begin position="60"/>
        <end position="86"/>
    </location>
</feature>
<keyword evidence="1" id="KW-0472">Membrane</keyword>
<protein>
    <submittedName>
        <fullName evidence="2">Uncharacterized protein</fullName>
    </submittedName>
</protein>
<accession>A0ABY8XSL7</accession>